<evidence type="ECO:0000256" key="2">
    <source>
        <dbReference type="ARBA" id="ARBA00012264"/>
    </source>
</evidence>
<proteinExistence type="predicted"/>
<comment type="caution">
    <text evidence="9">The sequence shown here is derived from an EMBL/GenBank/DDBJ whole genome shotgun (WGS) entry which is preliminary data.</text>
</comment>
<keyword evidence="3" id="KW-0479">Metal-binding</keyword>
<evidence type="ECO:0000256" key="4">
    <source>
        <dbReference type="ARBA" id="ARBA00022964"/>
    </source>
</evidence>
<feature type="domain" description="Fe2OG dioxygenase" evidence="8">
    <location>
        <begin position="162"/>
        <end position="268"/>
    </location>
</feature>
<dbReference type="SMART" id="SM00702">
    <property type="entry name" value="P4Hc"/>
    <property type="match status" value="1"/>
</dbReference>
<evidence type="ECO:0000256" key="5">
    <source>
        <dbReference type="ARBA" id="ARBA00023002"/>
    </source>
</evidence>
<evidence type="ECO:0000313" key="10">
    <source>
        <dbReference type="Proteomes" id="UP001212841"/>
    </source>
</evidence>
<dbReference type="GO" id="GO:0031418">
    <property type="term" value="F:L-ascorbic acid binding"/>
    <property type="evidence" value="ECO:0007669"/>
    <property type="project" value="InterPro"/>
</dbReference>
<keyword evidence="10" id="KW-1185">Reference proteome</keyword>
<evidence type="ECO:0000256" key="6">
    <source>
        <dbReference type="ARBA" id="ARBA00023004"/>
    </source>
</evidence>
<protein>
    <recommendedName>
        <fullName evidence="2">procollagen-lysine 5-dioxygenase</fullName>
        <ecNumber evidence="2">1.14.11.4</ecNumber>
    </recommendedName>
</protein>
<dbReference type="Pfam" id="PF11397">
    <property type="entry name" value="GlcNAc"/>
    <property type="match status" value="2"/>
</dbReference>
<evidence type="ECO:0000256" key="7">
    <source>
        <dbReference type="ARBA" id="ARBA00047930"/>
    </source>
</evidence>
<dbReference type="PANTHER" id="PTHR34496:SF9">
    <property type="entry name" value="[SKP1-PROTEIN]-HYDROXYPROLINE N-ACETYLGLUCOSAMINYLTRANSFERASE"/>
    <property type="match status" value="1"/>
</dbReference>
<dbReference type="Pfam" id="PF13640">
    <property type="entry name" value="2OG-FeII_Oxy_3"/>
    <property type="match status" value="1"/>
</dbReference>
<comment type="cofactor">
    <cofactor evidence="1">
        <name>L-ascorbate</name>
        <dbReference type="ChEBI" id="CHEBI:38290"/>
    </cofactor>
</comment>
<keyword evidence="4" id="KW-0223">Dioxygenase</keyword>
<gene>
    <name evidence="9" type="primary">EGLN3</name>
    <name evidence="9" type="ORF">HK097_005417</name>
</gene>
<evidence type="ECO:0000259" key="8">
    <source>
        <dbReference type="PROSITE" id="PS51471"/>
    </source>
</evidence>
<dbReference type="PANTHER" id="PTHR34496">
    <property type="entry name" value="GLCNAC TRANSFERASE-RELATED"/>
    <property type="match status" value="1"/>
</dbReference>
<comment type="catalytic activity">
    <reaction evidence="7">
        <text>L-lysyl-[collagen] + 2-oxoglutarate + O2 = (5R)-5-hydroxy-L-lysyl-[collagen] + succinate + CO2</text>
        <dbReference type="Rhea" id="RHEA:16569"/>
        <dbReference type="Rhea" id="RHEA-COMP:12751"/>
        <dbReference type="Rhea" id="RHEA-COMP:12752"/>
        <dbReference type="ChEBI" id="CHEBI:15379"/>
        <dbReference type="ChEBI" id="CHEBI:16526"/>
        <dbReference type="ChEBI" id="CHEBI:16810"/>
        <dbReference type="ChEBI" id="CHEBI:29969"/>
        <dbReference type="ChEBI" id="CHEBI:30031"/>
        <dbReference type="ChEBI" id="CHEBI:133442"/>
        <dbReference type="EC" id="1.14.11.4"/>
    </reaction>
</comment>
<dbReference type="Proteomes" id="UP001212841">
    <property type="component" value="Unassembled WGS sequence"/>
</dbReference>
<dbReference type="GO" id="GO:0005506">
    <property type="term" value="F:iron ion binding"/>
    <property type="evidence" value="ECO:0007669"/>
    <property type="project" value="InterPro"/>
</dbReference>
<dbReference type="PROSITE" id="PS51471">
    <property type="entry name" value="FE2OG_OXY"/>
    <property type="match status" value="1"/>
</dbReference>
<dbReference type="EMBL" id="JADGJD010000254">
    <property type="protein sequence ID" value="KAJ3052916.1"/>
    <property type="molecule type" value="Genomic_DNA"/>
</dbReference>
<dbReference type="InterPro" id="IPR044862">
    <property type="entry name" value="Pro_4_hyd_alph_FE2OG_OXY"/>
</dbReference>
<keyword evidence="5" id="KW-0560">Oxidoreductase</keyword>
<dbReference type="InterPro" id="IPR005123">
    <property type="entry name" value="Oxoglu/Fe-dep_dioxygenase_dom"/>
</dbReference>
<evidence type="ECO:0000313" key="9">
    <source>
        <dbReference type="EMBL" id="KAJ3052916.1"/>
    </source>
</evidence>
<organism evidence="9 10">
    <name type="scientific">Rhizophlyctis rosea</name>
    <dbReference type="NCBI Taxonomy" id="64517"/>
    <lineage>
        <taxon>Eukaryota</taxon>
        <taxon>Fungi</taxon>
        <taxon>Fungi incertae sedis</taxon>
        <taxon>Chytridiomycota</taxon>
        <taxon>Chytridiomycota incertae sedis</taxon>
        <taxon>Chytridiomycetes</taxon>
        <taxon>Rhizophlyctidales</taxon>
        <taxon>Rhizophlyctidaceae</taxon>
        <taxon>Rhizophlyctis</taxon>
    </lineage>
</organism>
<dbReference type="EC" id="1.14.11.4" evidence="2"/>
<dbReference type="AlphaFoldDB" id="A0AAD5SF21"/>
<evidence type="ECO:0000256" key="3">
    <source>
        <dbReference type="ARBA" id="ARBA00022723"/>
    </source>
</evidence>
<accession>A0AAD5SF21</accession>
<name>A0AAD5SF21_9FUNG</name>
<dbReference type="GO" id="GO:0008475">
    <property type="term" value="F:procollagen-lysine 5-dioxygenase activity"/>
    <property type="evidence" value="ECO:0007669"/>
    <property type="project" value="UniProtKB-EC"/>
</dbReference>
<reference evidence="9" key="1">
    <citation type="submission" date="2020-05" db="EMBL/GenBank/DDBJ databases">
        <title>Phylogenomic resolution of chytrid fungi.</title>
        <authorList>
            <person name="Stajich J.E."/>
            <person name="Amses K."/>
            <person name="Simmons R."/>
            <person name="Seto K."/>
            <person name="Myers J."/>
            <person name="Bonds A."/>
            <person name="Quandt C.A."/>
            <person name="Barry K."/>
            <person name="Liu P."/>
            <person name="Grigoriev I."/>
            <person name="Longcore J.E."/>
            <person name="James T.Y."/>
        </authorList>
    </citation>
    <scope>NUCLEOTIDE SEQUENCE</scope>
    <source>
        <strain evidence="9">JEL0318</strain>
    </source>
</reference>
<keyword evidence="6" id="KW-0408">Iron</keyword>
<dbReference type="InterPro" id="IPR006620">
    <property type="entry name" value="Pro_4_hyd_alph"/>
</dbReference>
<dbReference type="SUPFAM" id="SSF53448">
    <property type="entry name" value="Nucleotide-diphospho-sugar transferases"/>
    <property type="match status" value="1"/>
</dbReference>
<sequence>MEQQIHSLPDDLQLKILSLLAPPSPAPSARPVPPATGKNDLSISAENLFPALSTKGFCVVDRFLDDAIAKEVLDSFKHFVQNGELRPAKVGTRITEHIDTSVRGDQARFLLNSHLSSNRDTPNSTNSASVFRPFCTLKEHFDTLASSMNDALTKVEGHIPFTSKGLQLGYYPGNATRYAKHRDSSPLNPHRKITMILYLNADWAEEDGGYLRVHREKPKVVVQPDVASSDTEDLAPLFNRLVIFRSDMEHEVLPSYGNRYAITMWLYSPLDLTNVLDSYAKCAQSVSHSESETIFVSIPSYRDPETNATISSLLSMADHKERVYVGVLYQDHPTEDANLHTQNPLPTLLNIRTLRWSSTEAKGPAYARAAIAKHLYRNEKYYFQIDSHCRFAKGWDTHLISNLRAASPAKSLITMYPPSYTLRNDLSKPPYGPIIMRPQQFDEDGMLRITGRLTFPPPEPKPDEYDTLVSQPFLAAGCLFAPAQQLLHDLAEGGNDPDQWAGLFFGEEVAQSVILWTRGWRFWTPRDGMKPVLWHLWQRSHRSTFQENFAGVEGLVGQRKESQRRVRNLVGMKEGEVKMPLVIGRERSVEEFERACRVKFAERRVC</sequence>
<dbReference type="InterPro" id="IPR029044">
    <property type="entry name" value="Nucleotide-diphossugar_trans"/>
</dbReference>
<dbReference type="Gene3D" id="2.60.120.620">
    <property type="entry name" value="q2cbj1_9rhob like domain"/>
    <property type="match status" value="1"/>
</dbReference>
<evidence type="ECO:0000256" key="1">
    <source>
        <dbReference type="ARBA" id="ARBA00001961"/>
    </source>
</evidence>
<dbReference type="InterPro" id="IPR021067">
    <property type="entry name" value="Glycosyltransferase"/>
</dbReference>